<evidence type="ECO:0008006" key="4">
    <source>
        <dbReference type="Google" id="ProtNLM"/>
    </source>
</evidence>
<dbReference type="GO" id="GO:0007508">
    <property type="term" value="P:larval heart development"/>
    <property type="evidence" value="ECO:0007669"/>
    <property type="project" value="TreeGrafter"/>
</dbReference>
<feature type="region of interest" description="Disordered" evidence="1">
    <location>
        <begin position="31"/>
        <end position="51"/>
    </location>
</feature>
<dbReference type="Proteomes" id="UP001186944">
    <property type="component" value="Unassembled WGS sequence"/>
</dbReference>
<dbReference type="SUPFAM" id="SSF56219">
    <property type="entry name" value="DNase I-like"/>
    <property type="match status" value="1"/>
</dbReference>
<dbReference type="AlphaFoldDB" id="A0AA89C957"/>
<proteinExistence type="predicted"/>
<dbReference type="InterPro" id="IPR036691">
    <property type="entry name" value="Endo/exonu/phosph_ase_sf"/>
</dbReference>
<evidence type="ECO:0000313" key="3">
    <source>
        <dbReference type="Proteomes" id="UP001186944"/>
    </source>
</evidence>
<gene>
    <name evidence="2" type="ORF">FSP39_020065</name>
</gene>
<reference evidence="2" key="1">
    <citation type="submission" date="2019-08" db="EMBL/GenBank/DDBJ databases">
        <title>The improved chromosome-level genome for the pearl oyster Pinctada fucata martensii using PacBio sequencing and Hi-C.</title>
        <authorList>
            <person name="Zheng Z."/>
        </authorList>
    </citation>
    <scope>NUCLEOTIDE SEQUENCE</scope>
    <source>
        <strain evidence="2">ZZ-2019</strain>
        <tissue evidence="2">Adductor muscle</tissue>
    </source>
</reference>
<evidence type="ECO:0000313" key="2">
    <source>
        <dbReference type="EMBL" id="KAK3100446.1"/>
    </source>
</evidence>
<accession>A0AA89C957</accession>
<comment type="caution">
    <text evidence="2">The sequence shown here is derived from an EMBL/GenBank/DDBJ whole genome shotgun (WGS) entry which is preliminary data.</text>
</comment>
<dbReference type="Gene3D" id="3.60.10.10">
    <property type="entry name" value="Endonuclease/exonuclease/phosphatase"/>
    <property type="match status" value="1"/>
</dbReference>
<dbReference type="PANTHER" id="PTHR33395:SF22">
    <property type="entry name" value="REVERSE TRANSCRIPTASE DOMAIN-CONTAINING PROTEIN"/>
    <property type="match status" value="1"/>
</dbReference>
<dbReference type="PANTHER" id="PTHR33395">
    <property type="entry name" value="TRANSCRIPTASE, PUTATIVE-RELATED-RELATED"/>
    <property type="match status" value="1"/>
</dbReference>
<dbReference type="EMBL" id="VSWD01000006">
    <property type="protein sequence ID" value="KAK3100446.1"/>
    <property type="molecule type" value="Genomic_DNA"/>
</dbReference>
<name>A0AA89C957_PINIB</name>
<dbReference type="GO" id="GO:0061343">
    <property type="term" value="P:cell adhesion involved in heart morphogenesis"/>
    <property type="evidence" value="ECO:0007669"/>
    <property type="project" value="TreeGrafter"/>
</dbReference>
<keyword evidence="3" id="KW-1185">Reference proteome</keyword>
<dbReference type="GO" id="GO:0031012">
    <property type="term" value="C:extracellular matrix"/>
    <property type="evidence" value="ECO:0007669"/>
    <property type="project" value="TreeGrafter"/>
</dbReference>
<evidence type="ECO:0000256" key="1">
    <source>
        <dbReference type="SAM" id="MobiDB-lite"/>
    </source>
</evidence>
<organism evidence="2 3">
    <name type="scientific">Pinctada imbricata</name>
    <name type="common">Atlantic pearl-oyster</name>
    <name type="synonym">Pinctada martensii</name>
    <dbReference type="NCBI Taxonomy" id="66713"/>
    <lineage>
        <taxon>Eukaryota</taxon>
        <taxon>Metazoa</taxon>
        <taxon>Spiralia</taxon>
        <taxon>Lophotrochozoa</taxon>
        <taxon>Mollusca</taxon>
        <taxon>Bivalvia</taxon>
        <taxon>Autobranchia</taxon>
        <taxon>Pteriomorphia</taxon>
        <taxon>Pterioida</taxon>
        <taxon>Pterioidea</taxon>
        <taxon>Pteriidae</taxon>
        <taxon>Pinctada</taxon>
    </lineage>
</organism>
<protein>
    <recommendedName>
        <fullName evidence="4">Endonuclease/exonuclease/phosphatase domain-containing protein</fullName>
    </recommendedName>
</protein>
<sequence>MPNFHTSLFESFIVNSTNSFDSLDTSDAVNVSSPAPPISSSSPKSDNQHIFNNHKPSMKILNINFQSIRNKKEELNNLIDSSHPDVIIGTETWLQSNIHSSELFPPNYEVLREDRTDGYGGVLLAIKSIYVIDKIELPSNLKCEAICQIIN</sequence>